<protein>
    <submittedName>
        <fullName evidence="1">Uncharacterized protein</fullName>
    </submittedName>
</protein>
<dbReference type="Proteomes" id="UP000529783">
    <property type="component" value="Unassembled WGS sequence"/>
</dbReference>
<evidence type="ECO:0000313" key="2">
    <source>
        <dbReference type="Proteomes" id="UP000529783"/>
    </source>
</evidence>
<organism evidence="1 2">
    <name type="scientific">Actinomadura luteofluorescens</name>
    <dbReference type="NCBI Taxonomy" id="46163"/>
    <lineage>
        <taxon>Bacteria</taxon>
        <taxon>Bacillati</taxon>
        <taxon>Actinomycetota</taxon>
        <taxon>Actinomycetes</taxon>
        <taxon>Streptosporangiales</taxon>
        <taxon>Thermomonosporaceae</taxon>
        <taxon>Actinomadura</taxon>
    </lineage>
</organism>
<dbReference type="EMBL" id="JACCBA010000001">
    <property type="protein sequence ID" value="NYD48244.1"/>
    <property type="molecule type" value="Genomic_DNA"/>
</dbReference>
<name>A0A7Y9EI79_9ACTN</name>
<keyword evidence="2" id="KW-1185">Reference proteome</keyword>
<comment type="caution">
    <text evidence="1">The sequence shown here is derived from an EMBL/GenBank/DDBJ whole genome shotgun (WGS) entry which is preliminary data.</text>
</comment>
<dbReference type="RefSeq" id="WP_179845200.1">
    <property type="nucleotide sequence ID" value="NZ_JACCBA010000001.1"/>
</dbReference>
<proteinExistence type="predicted"/>
<gene>
    <name evidence="1" type="ORF">BJY14_004227</name>
</gene>
<reference evidence="1 2" key="1">
    <citation type="submission" date="2020-07" db="EMBL/GenBank/DDBJ databases">
        <title>Sequencing the genomes of 1000 actinobacteria strains.</title>
        <authorList>
            <person name="Klenk H.-P."/>
        </authorList>
    </citation>
    <scope>NUCLEOTIDE SEQUENCE [LARGE SCALE GENOMIC DNA]</scope>
    <source>
        <strain evidence="1 2">DSM 40398</strain>
    </source>
</reference>
<evidence type="ECO:0000313" key="1">
    <source>
        <dbReference type="EMBL" id="NYD48244.1"/>
    </source>
</evidence>
<sequence>MNLSEAKREYREVLEAFAGSDEAVSEAWLADVQRRLDGVRKRAMRQIDQYTTRRFLSVNQRRGMVTKLEWMHQKAHAEVVAIAAQRQGE</sequence>
<dbReference type="AlphaFoldDB" id="A0A7Y9EI79"/>
<accession>A0A7Y9EI79</accession>